<dbReference type="Pfam" id="PF13419">
    <property type="entry name" value="HAD_2"/>
    <property type="match status" value="1"/>
</dbReference>
<feature type="domain" description="Phosphoribulokinase/uridine kinase" evidence="1">
    <location>
        <begin position="235"/>
        <end position="383"/>
    </location>
</feature>
<dbReference type="InterPro" id="IPR036412">
    <property type="entry name" value="HAD-like_sf"/>
</dbReference>
<dbReference type="InterPro" id="IPR023214">
    <property type="entry name" value="HAD_sf"/>
</dbReference>
<dbReference type="InterPro" id="IPR006439">
    <property type="entry name" value="HAD-SF_hydro_IA"/>
</dbReference>
<dbReference type="Gene3D" id="3.40.50.1000">
    <property type="entry name" value="HAD superfamily/HAD-like"/>
    <property type="match status" value="1"/>
</dbReference>
<dbReference type="Proteomes" id="UP000630660">
    <property type="component" value="Unassembled WGS sequence"/>
</dbReference>
<dbReference type="EMBL" id="WJKJ01000053">
    <property type="protein sequence ID" value="MBD3363928.1"/>
    <property type="molecule type" value="Genomic_DNA"/>
</dbReference>
<dbReference type="PANTHER" id="PTHR43434">
    <property type="entry name" value="PHOSPHOGLYCOLATE PHOSPHATASE"/>
    <property type="match status" value="1"/>
</dbReference>
<dbReference type="SFLD" id="SFLDS00003">
    <property type="entry name" value="Haloacid_Dehalogenase"/>
    <property type="match status" value="1"/>
</dbReference>
<evidence type="ECO:0000259" key="1">
    <source>
        <dbReference type="Pfam" id="PF00485"/>
    </source>
</evidence>
<dbReference type="InterPro" id="IPR023198">
    <property type="entry name" value="PGP-like_dom2"/>
</dbReference>
<dbReference type="InterPro" id="IPR050155">
    <property type="entry name" value="HAD-like_hydrolase_sf"/>
</dbReference>
<dbReference type="SFLD" id="SFLDG01129">
    <property type="entry name" value="C1.5:_HAD__Beta-PGM__Phosphata"/>
    <property type="match status" value="1"/>
</dbReference>
<evidence type="ECO:0000313" key="2">
    <source>
        <dbReference type="EMBL" id="MBD3363928.1"/>
    </source>
</evidence>
<dbReference type="AlphaFoldDB" id="A0A9D5QBT5"/>
<dbReference type="GO" id="GO:0006281">
    <property type="term" value="P:DNA repair"/>
    <property type="evidence" value="ECO:0007669"/>
    <property type="project" value="TreeGrafter"/>
</dbReference>
<dbReference type="Gene3D" id="1.10.150.240">
    <property type="entry name" value="Putative phosphatase, domain 2"/>
    <property type="match status" value="1"/>
</dbReference>
<proteinExistence type="predicted"/>
<keyword evidence="2" id="KW-0378">Hydrolase</keyword>
<dbReference type="InterPro" id="IPR006083">
    <property type="entry name" value="PRK/URK"/>
</dbReference>
<dbReference type="InterPro" id="IPR041492">
    <property type="entry name" value="HAD_2"/>
</dbReference>
<organism evidence="2 3">
    <name type="scientific">candidate division WOR-3 bacterium</name>
    <dbReference type="NCBI Taxonomy" id="2052148"/>
    <lineage>
        <taxon>Bacteria</taxon>
        <taxon>Bacteria division WOR-3</taxon>
    </lineage>
</organism>
<dbReference type="GO" id="GO:0016301">
    <property type="term" value="F:kinase activity"/>
    <property type="evidence" value="ECO:0007669"/>
    <property type="project" value="InterPro"/>
</dbReference>
<dbReference type="SUPFAM" id="SSF52540">
    <property type="entry name" value="P-loop containing nucleoside triphosphate hydrolases"/>
    <property type="match status" value="1"/>
</dbReference>
<name>A0A9D5QBT5_UNCW3</name>
<dbReference type="GO" id="GO:0005829">
    <property type="term" value="C:cytosol"/>
    <property type="evidence" value="ECO:0007669"/>
    <property type="project" value="TreeGrafter"/>
</dbReference>
<dbReference type="InterPro" id="IPR027417">
    <property type="entry name" value="P-loop_NTPase"/>
</dbReference>
<dbReference type="Gene3D" id="3.40.50.300">
    <property type="entry name" value="P-loop containing nucleotide triphosphate hydrolases"/>
    <property type="match status" value="1"/>
</dbReference>
<dbReference type="Pfam" id="PF00485">
    <property type="entry name" value="PRK"/>
    <property type="match status" value="1"/>
</dbReference>
<dbReference type="GO" id="GO:0005524">
    <property type="term" value="F:ATP binding"/>
    <property type="evidence" value="ECO:0007669"/>
    <property type="project" value="InterPro"/>
</dbReference>
<evidence type="ECO:0000313" key="3">
    <source>
        <dbReference type="Proteomes" id="UP000630660"/>
    </source>
</evidence>
<dbReference type="SUPFAM" id="SSF56784">
    <property type="entry name" value="HAD-like"/>
    <property type="match status" value="1"/>
</dbReference>
<comment type="caution">
    <text evidence="2">The sequence shown here is derived from an EMBL/GenBank/DDBJ whole genome shotgun (WGS) entry which is preliminary data.</text>
</comment>
<accession>A0A9D5QBT5</accession>
<dbReference type="GO" id="GO:0008967">
    <property type="term" value="F:phosphoglycolate phosphatase activity"/>
    <property type="evidence" value="ECO:0007669"/>
    <property type="project" value="TreeGrafter"/>
</dbReference>
<dbReference type="PANTHER" id="PTHR43434:SF1">
    <property type="entry name" value="PHOSPHOGLYCOLATE PHOSPHATASE"/>
    <property type="match status" value="1"/>
</dbReference>
<protein>
    <submittedName>
        <fullName evidence="2">HAD-IA family hydrolase</fullName>
    </submittedName>
</protein>
<reference evidence="2" key="1">
    <citation type="submission" date="2019-11" db="EMBL/GenBank/DDBJ databases">
        <title>Microbial mats filling the niche in hypersaline microbial mats.</title>
        <authorList>
            <person name="Wong H.L."/>
            <person name="Macleod F.I."/>
            <person name="White R.A. III"/>
            <person name="Burns B.P."/>
        </authorList>
    </citation>
    <scope>NUCLEOTIDE SEQUENCE</scope>
    <source>
        <strain evidence="2">Bin_327</strain>
    </source>
</reference>
<dbReference type="NCBIfam" id="TIGR01549">
    <property type="entry name" value="HAD-SF-IA-v1"/>
    <property type="match status" value="1"/>
</dbReference>
<gene>
    <name evidence="2" type="ORF">GF359_01805</name>
</gene>
<sequence>MDSGRSYSPTKQLVIFDLDGTLFQSDLVWIDAIQQALVDVGLPQKSRDELLSYFGDSPKVLIPKLTSDLPKRKLRKFFKLVKNYGDSRMETHGKLYDGVENMLADLQSQGFPVALCTNGRSDYAEYILKRLGIHDYFVKIKSAEKRESKAGAIKELLAGYPEAIMVGDRRNDFEAARENDIPSIAAAYGFGGDEVKLADYIAETPSEIQTYVKRIHIFHTVEKKVKQTQGSTAHIVGINGVDTSGKTTFAVEMEKYLKSRGHQTMIIHLDDFHNPRDVRSRGADPIQSYIDNAFNLELLEKEILAPISRGQTLDKELKLLELESDEFTNVKRYRIDKDTIVILEGVLLYREPINKYFCIRVFLDVEFREVLRRAGERDTARFGPEFIKRYKTKYIPVQKRYLEDCKPVERSDVVVDNNDYIRPYLVEKPC</sequence>